<dbReference type="CDD" id="cd00586">
    <property type="entry name" value="4HBT"/>
    <property type="match status" value="1"/>
</dbReference>
<proteinExistence type="predicted"/>
<dbReference type="PANTHER" id="PTHR31793:SF24">
    <property type="entry name" value="LONG-CHAIN ACYL-COA THIOESTERASE FADM"/>
    <property type="match status" value="1"/>
</dbReference>
<comment type="caution">
    <text evidence="1">The sequence shown here is derived from an EMBL/GenBank/DDBJ whole genome shotgun (WGS) entry which is preliminary data.</text>
</comment>
<dbReference type="EMBL" id="BAABAF010000008">
    <property type="protein sequence ID" value="GAA3770162.1"/>
    <property type="molecule type" value="Genomic_DNA"/>
</dbReference>
<name>A0ABP7GTH2_9MICO</name>
<keyword evidence="2" id="KW-1185">Reference proteome</keyword>
<evidence type="ECO:0000313" key="2">
    <source>
        <dbReference type="Proteomes" id="UP001500540"/>
    </source>
</evidence>
<dbReference type="Gene3D" id="3.10.129.10">
    <property type="entry name" value="Hotdog Thioesterase"/>
    <property type="match status" value="1"/>
</dbReference>
<dbReference type="Pfam" id="PF13279">
    <property type="entry name" value="4HBT_2"/>
    <property type="match status" value="1"/>
</dbReference>
<dbReference type="PANTHER" id="PTHR31793">
    <property type="entry name" value="4-HYDROXYBENZOYL-COA THIOESTERASE FAMILY MEMBER"/>
    <property type="match status" value="1"/>
</dbReference>
<dbReference type="InterPro" id="IPR050563">
    <property type="entry name" value="4-hydroxybenzoyl-CoA_TE"/>
</dbReference>
<dbReference type="RefSeq" id="WP_344783740.1">
    <property type="nucleotide sequence ID" value="NZ_BAABAF010000008.1"/>
</dbReference>
<protein>
    <submittedName>
        <fullName evidence="1">Acyl-CoA thioesterase</fullName>
    </submittedName>
</protein>
<evidence type="ECO:0000313" key="1">
    <source>
        <dbReference type="EMBL" id="GAA3770162.1"/>
    </source>
</evidence>
<reference evidence="2" key="1">
    <citation type="journal article" date="2019" name="Int. J. Syst. Evol. Microbiol.">
        <title>The Global Catalogue of Microorganisms (GCM) 10K type strain sequencing project: providing services to taxonomists for standard genome sequencing and annotation.</title>
        <authorList>
            <consortium name="The Broad Institute Genomics Platform"/>
            <consortium name="The Broad Institute Genome Sequencing Center for Infectious Disease"/>
            <person name="Wu L."/>
            <person name="Ma J."/>
        </authorList>
    </citation>
    <scope>NUCLEOTIDE SEQUENCE [LARGE SCALE GENOMIC DNA]</scope>
    <source>
        <strain evidence="2">JCM 16950</strain>
    </source>
</reference>
<accession>A0ABP7GTH2</accession>
<dbReference type="Proteomes" id="UP001500540">
    <property type="component" value="Unassembled WGS sequence"/>
</dbReference>
<sequence>MTEGEQRRLHIPIPLRWGDLDAYNHVNNVTMLKLLEEARVRALWRPLAGEHAPSTAVMDATLDSGVLTLIARQEIEYRAPVPYQREPLDVQMWFSKVIGSSLEVCYEVCSPREAAPADSPPAEAAPAEGTQTVYVRATTTVVKVDAASGRPIRISEVERAAWEPYLGPAVHFSHRR</sequence>
<dbReference type="InterPro" id="IPR029069">
    <property type="entry name" value="HotDog_dom_sf"/>
</dbReference>
<gene>
    <name evidence="1" type="ORF">GCM10022240_23080</name>
</gene>
<dbReference type="SUPFAM" id="SSF54637">
    <property type="entry name" value="Thioesterase/thiol ester dehydrase-isomerase"/>
    <property type="match status" value="1"/>
</dbReference>
<organism evidence="1 2">
    <name type="scientific">Microbacterium kribbense</name>
    <dbReference type="NCBI Taxonomy" id="433645"/>
    <lineage>
        <taxon>Bacteria</taxon>
        <taxon>Bacillati</taxon>
        <taxon>Actinomycetota</taxon>
        <taxon>Actinomycetes</taxon>
        <taxon>Micrococcales</taxon>
        <taxon>Microbacteriaceae</taxon>
        <taxon>Microbacterium</taxon>
    </lineage>
</organism>